<evidence type="ECO:0000313" key="1">
    <source>
        <dbReference type="EMBL" id="KAF8430844.1"/>
    </source>
</evidence>
<keyword evidence="2" id="KW-1185">Reference proteome</keyword>
<dbReference type="Pfam" id="PF20414">
    <property type="entry name" value="DUF6698"/>
    <property type="match status" value="1"/>
</dbReference>
<protein>
    <submittedName>
        <fullName evidence="1">Uncharacterized protein</fullName>
    </submittedName>
</protein>
<comment type="caution">
    <text evidence="1">The sequence shown here is derived from an EMBL/GenBank/DDBJ whole genome shotgun (WGS) entry which is preliminary data.</text>
</comment>
<name>A0AAD4G8I1_BOLED</name>
<dbReference type="InterPro" id="IPR046521">
    <property type="entry name" value="DUF6698"/>
</dbReference>
<accession>A0AAD4G8I1</accession>
<reference evidence="1" key="2">
    <citation type="journal article" date="2020" name="Nat. Commun.">
        <title>Large-scale genome sequencing of mycorrhizal fungi provides insights into the early evolution of symbiotic traits.</title>
        <authorList>
            <person name="Miyauchi S."/>
            <person name="Kiss E."/>
            <person name="Kuo A."/>
            <person name="Drula E."/>
            <person name="Kohler A."/>
            <person name="Sanchez-Garcia M."/>
            <person name="Morin E."/>
            <person name="Andreopoulos B."/>
            <person name="Barry K.W."/>
            <person name="Bonito G."/>
            <person name="Buee M."/>
            <person name="Carver A."/>
            <person name="Chen C."/>
            <person name="Cichocki N."/>
            <person name="Clum A."/>
            <person name="Culley D."/>
            <person name="Crous P.W."/>
            <person name="Fauchery L."/>
            <person name="Girlanda M."/>
            <person name="Hayes R.D."/>
            <person name="Keri Z."/>
            <person name="LaButti K."/>
            <person name="Lipzen A."/>
            <person name="Lombard V."/>
            <person name="Magnuson J."/>
            <person name="Maillard F."/>
            <person name="Murat C."/>
            <person name="Nolan M."/>
            <person name="Ohm R.A."/>
            <person name="Pangilinan J."/>
            <person name="Pereira M.F."/>
            <person name="Perotto S."/>
            <person name="Peter M."/>
            <person name="Pfister S."/>
            <person name="Riley R."/>
            <person name="Sitrit Y."/>
            <person name="Stielow J.B."/>
            <person name="Szollosi G."/>
            <person name="Zifcakova L."/>
            <person name="Stursova M."/>
            <person name="Spatafora J.W."/>
            <person name="Tedersoo L."/>
            <person name="Vaario L.M."/>
            <person name="Yamada A."/>
            <person name="Yan M."/>
            <person name="Wang P."/>
            <person name="Xu J."/>
            <person name="Bruns T."/>
            <person name="Baldrian P."/>
            <person name="Vilgalys R."/>
            <person name="Dunand C."/>
            <person name="Henrissat B."/>
            <person name="Grigoriev I.V."/>
            <person name="Hibbett D."/>
            <person name="Nagy L.G."/>
            <person name="Martin F.M."/>
        </authorList>
    </citation>
    <scope>NUCLEOTIDE SEQUENCE</scope>
    <source>
        <strain evidence="1">BED1</strain>
    </source>
</reference>
<organism evidence="1 2">
    <name type="scientific">Boletus edulis BED1</name>
    <dbReference type="NCBI Taxonomy" id="1328754"/>
    <lineage>
        <taxon>Eukaryota</taxon>
        <taxon>Fungi</taxon>
        <taxon>Dikarya</taxon>
        <taxon>Basidiomycota</taxon>
        <taxon>Agaricomycotina</taxon>
        <taxon>Agaricomycetes</taxon>
        <taxon>Agaricomycetidae</taxon>
        <taxon>Boletales</taxon>
        <taxon>Boletineae</taxon>
        <taxon>Boletaceae</taxon>
        <taxon>Boletoideae</taxon>
        <taxon>Boletus</taxon>
    </lineage>
</organism>
<proteinExistence type="predicted"/>
<sequence>LHHFYGPLEPPISTALKSDRGLEHDVTGRLLCPVEYNWEDPAVRKNIHERHPQFLVTEDSWPRFLYDTRYTYTLDNIEKGLFRSTLLLKAFKHIFTAPTSALEASAGEHPETQNAYRERRLPSSANKSVRSHVASLIGMRTVKPRAITYTAVQLRFALSSLTCWRIIDNDFDAHVFYQHIVDYFEAPPGPAAKLCVHELLLWWDRKVFGRQQDIVRALETIAASSVSRLAAQR</sequence>
<dbReference type="EMBL" id="WHUW01000056">
    <property type="protein sequence ID" value="KAF8430844.1"/>
    <property type="molecule type" value="Genomic_DNA"/>
</dbReference>
<evidence type="ECO:0000313" key="2">
    <source>
        <dbReference type="Proteomes" id="UP001194468"/>
    </source>
</evidence>
<gene>
    <name evidence="1" type="ORF">L210DRAFT_3329507</name>
</gene>
<dbReference type="Proteomes" id="UP001194468">
    <property type="component" value="Unassembled WGS sequence"/>
</dbReference>
<reference evidence="1" key="1">
    <citation type="submission" date="2019-10" db="EMBL/GenBank/DDBJ databases">
        <authorList>
            <consortium name="DOE Joint Genome Institute"/>
            <person name="Kuo A."/>
            <person name="Miyauchi S."/>
            <person name="Kiss E."/>
            <person name="Drula E."/>
            <person name="Kohler A."/>
            <person name="Sanchez-Garcia M."/>
            <person name="Andreopoulos B."/>
            <person name="Barry K.W."/>
            <person name="Bonito G."/>
            <person name="Buee M."/>
            <person name="Carver A."/>
            <person name="Chen C."/>
            <person name="Cichocki N."/>
            <person name="Clum A."/>
            <person name="Culley D."/>
            <person name="Crous P.W."/>
            <person name="Fauchery L."/>
            <person name="Girlanda M."/>
            <person name="Hayes R."/>
            <person name="Keri Z."/>
            <person name="LaButti K."/>
            <person name="Lipzen A."/>
            <person name="Lombard V."/>
            <person name="Magnuson J."/>
            <person name="Maillard F."/>
            <person name="Morin E."/>
            <person name="Murat C."/>
            <person name="Nolan M."/>
            <person name="Ohm R."/>
            <person name="Pangilinan J."/>
            <person name="Pereira M."/>
            <person name="Perotto S."/>
            <person name="Peter M."/>
            <person name="Riley R."/>
            <person name="Sitrit Y."/>
            <person name="Stielow B."/>
            <person name="Szollosi G."/>
            <person name="Zifcakova L."/>
            <person name="Stursova M."/>
            <person name="Spatafora J.W."/>
            <person name="Tedersoo L."/>
            <person name="Vaario L.-M."/>
            <person name="Yamada A."/>
            <person name="Yan M."/>
            <person name="Wang P."/>
            <person name="Xu J."/>
            <person name="Bruns T."/>
            <person name="Baldrian P."/>
            <person name="Vilgalys R."/>
            <person name="Henrissat B."/>
            <person name="Grigoriev I.V."/>
            <person name="Hibbett D."/>
            <person name="Nagy L.G."/>
            <person name="Martin F.M."/>
        </authorList>
    </citation>
    <scope>NUCLEOTIDE SEQUENCE</scope>
    <source>
        <strain evidence="1">BED1</strain>
    </source>
</reference>
<feature type="non-terminal residue" evidence="1">
    <location>
        <position position="233"/>
    </location>
</feature>
<dbReference type="AlphaFoldDB" id="A0AAD4G8I1"/>
<feature type="non-terminal residue" evidence="1">
    <location>
        <position position="1"/>
    </location>
</feature>